<organism evidence="1 2">
    <name type="scientific">Lipomyces kononenkoae</name>
    <name type="common">Yeast</name>
    <dbReference type="NCBI Taxonomy" id="34357"/>
    <lineage>
        <taxon>Eukaryota</taxon>
        <taxon>Fungi</taxon>
        <taxon>Dikarya</taxon>
        <taxon>Ascomycota</taxon>
        <taxon>Saccharomycotina</taxon>
        <taxon>Lipomycetes</taxon>
        <taxon>Lipomycetales</taxon>
        <taxon>Lipomycetaceae</taxon>
        <taxon>Lipomyces</taxon>
    </lineage>
</organism>
<proteinExistence type="predicted"/>
<reference evidence="2" key="1">
    <citation type="journal article" date="2024" name="Front. Bioeng. Biotechnol.">
        <title>Genome-scale model development and genomic sequencing of the oleaginous clade Lipomyces.</title>
        <authorList>
            <person name="Czajka J.J."/>
            <person name="Han Y."/>
            <person name="Kim J."/>
            <person name="Mondo S.J."/>
            <person name="Hofstad B.A."/>
            <person name="Robles A."/>
            <person name="Haridas S."/>
            <person name="Riley R."/>
            <person name="LaButti K."/>
            <person name="Pangilinan J."/>
            <person name="Andreopoulos W."/>
            <person name="Lipzen A."/>
            <person name="Yan J."/>
            <person name="Wang M."/>
            <person name="Ng V."/>
            <person name="Grigoriev I.V."/>
            <person name="Spatafora J.W."/>
            <person name="Magnuson J.K."/>
            <person name="Baker S.E."/>
            <person name="Pomraning K.R."/>
        </authorList>
    </citation>
    <scope>NUCLEOTIDE SEQUENCE [LARGE SCALE GENOMIC DNA]</scope>
    <source>
        <strain evidence="2">CBS 7786</strain>
    </source>
</reference>
<sequence length="459" mass="53881">MPMFQSHVPRTAPFIILFGVSLSVIISVSYINSVRLGNGLSRVRNVIGTQSFSGRIPPECVDPYKMPGYMYTTEDREETRWIPFYPSFFDLPELPETAYPHPDDMGDILLDNRTVDDAILNTAPVPWFRMLRQYYNYLKRVDEAKESNQPEPELTEFDEYVRDHMSWMQHRRILLMGDSLDRNQLQYLCEDLGLESIEEGGIHLTKQTTAYCHVPHVNITFVQWHIAGMYTFRPEWWWMPMKVVSFEDRYREIFEPVSMPRVIGLSGSGPDLILMQSGLWDQVAFLSGAHYQRMQALPEEDRTKFVIGRPKEPLTIDQLRFVSKRFIKFVEFMKNVFGEDVPMMYRSSTIRKDGKDEDWGILSIDRMLRSLVTTRFDMEVFDWSKLAYGASNEYKDFIHFTKGRMSLLFSDMLLHYLFRASGGVEVEGVVKKWPQERTMDNLKANWDMCHDYLVDTTNR</sequence>
<evidence type="ECO:0000313" key="2">
    <source>
        <dbReference type="Proteomes" id="UP001433508"/>
    </source>
</evidence>
<gene>
    <name evidence="1" type="ORF">V1525DRAFT_401106</name>
</gene>
<evidence type="ECO:0000313" key="1">
    <source>
        <dbReference type="EMBL" id="KAK9238455.1"/>
    </source>
</evidence>
<protein>
    <submittedName>
        <fullName evidence="1">Uncharacterized protein</fullName>
    </submittedName>
</protein>
<comment type="caution">
    <text evidence="1">The sequence shown here is derived from an EMBL/GenBank/DDBJ whole genome shotgun (WGS) entry which is preliminary data.</text>
</comment>
<dbReference type="Proteomes" id="UP001433508">
    <property type="component" value="Unassembled WGS sequence"/>
</dbReference>
<dbReference type="EMBL" id="MU971356">
    <property type="protein sequence ID" value="KAK9238455.1"/>
    <property type="molecule type" value="Genomic_DNA"/>
</dbReference>
<keyword evidence="2" id="KW-1185">Reference proteome</keyword>
<accession>A0ACC3T415</accession>
<name>A0ACC3T415_LIPKO</name>